<keyword evidence="1 5" id="KW-0285">Flavoprotein</keyword>
<comment type="cofactor">
    <cofactor evidence="5">
        <name>FAD</name>
        <dbReference type="ChEBI" id="CHEBI:57692"/>
    </cofactor>
</comment>
<feature type="domain" description="FAD-binding" evidence="6">
    <location>
        <begin position="7"/>
        <end position="77"/>
    </location>
</feature>
<keyword evidence="5" id="KW-0521">NADP</keyword>
<name>A0ABR9WKX0_9BACT</name>
<evidence type="ECO:0000256" key="3">
    <source>
        <dbReference type="ARBA" id="ARBA00023002"/>
    </source>
</evidence>
<organism evidence="7 8">
    <name type="scientific">Dyadobacter subterraneus</name>
    <dbReference type="NCBI Taxonomy" id="2773304"/>
    <lineage>
        <taxon>Bacteria</taxon>
        <taxon>Pseudomonadati</taxon>
        <taxon>Bacteroidota</taxon>
        <taxon>Cytophagia</taxon>
        <taxon>Cytophagales</taxon>
        <taxon>Spirosomataceae</taxon>
        <taxon>Dyadobacter</taxon>
    </lineage>
</organism>
<dbReference type="InterPro" id="IPR043683">
    <property type="entry name" value="TetX_monooxygenase"/>
</dbReference>
<dbReference type="SUPFAM" id="SSF51905">
    <property type="entry name" value="FAD/NAD(P)-binding domain"/>
    <property type="match status" value="1"/>
</dbReference>
<accession>A0ABR9WKX0</accession>
<dbReference type="PANTHER" id="PTHR46972:SF1">
    <property type="entry name" value="FAD DEPENDENT OXIDOREDUCTASE DOMAIN-CONTAINING PROTEIN"/>
    <property type="match status" value="1"/>
</dbReference>
<dbReference type="HAMAP" id="MF_00845">
    <property type="entry name" value="TetX_monooxygenase"/>
    <property type="match status" value="1"/>
</dbReference>
<evidence type="ECO:0000256" key="5">
    <source>
        <dbReference type="HAMAP-Rule" id="MF_00845"/>
    </source>
</evidence>
<dbReference type="Gene3D" id="3.50.50.60">
    <property type="entry name" value="FAD/NAD(P)-binding domain"/>
    <property type="match status" value="1"/>
</dbReference>
<evidence type="ECO:0000256" key="2">
    <source>
        <dbReference type="ARBA" id="ARBA00022827"/>
    </source>
</evidence>
<dbReference type="PANTHER" id="PTHR46972">
    <property type="entry name" value="MONOOXYGENASE ASQM-RELATED"/>
    <property type="match status" value="1"/>
</dbReference>
<dbReference type="PRINTS" id="PR00420">
    <property type="entry name" value="RNGMNOXGNASE"/>
</dbReference>
<dbReference type="InterPro" id="IPR036188">
    <property type="entry name" value="FAD/NAD-bd_sf"/>
</dbReference>
<evidence type="ECO:0000256" key="4">
    <source>
        <dbReference type="ARBA" id="ARBA00023033"/>
    </source>
</evidence>
<dbReference type="Pfam" id="PF01494">
    <property type="entry name" value="FAD_binding_3"/>
    <property type="match status" value="2"/>
</dbReference>
<protein>
    <recommendedName>
        <fullName evidence="5">Flavin-dependent monooxygenase</fullName>
    </recommendedName>
    <alternativeName>
        <fullName evidence="5">TetX monooxygenase</fullName>
        <shortName evidence="5">TetX</shortName>
        <ecNumber evidence="5">1.14.13.-</ecNumber>
    </alternativeName>
</protein>
<evidence type="ECO:0000259" key="6">
    <source>
        <dbReference type="Pfam" id="PF01494"/>
    </source>
</evidence>
<keyword evidence="2 5" id="KW-0274">FAD</keyword>
<feature type="binding site" evidence="5">
    <location>
        <position position="43"/>
    </location>
    <ligand>
        <name>NADPH</name>
        <dbReference type="ChEBI" id="CHEBI:57783"/>
    </ligand>
</feature>
<dbReference type="EMBL" id="JACYGY010000002">
    <property type="protein sequence ID" value="MBE9465556.1"/>
    <property type="molecule type" value="Genomic_DNA"/>
</dbReference>
<comment type="subunit">
    <text evidence="5">Monomer.</text>
</comment>
<feature type="binding site" evidence="5">
    <location>
        <position position="306"/>
    </location>
    <ligand>
        <name>FAD</name>
        <dbReference type="ChEBI" id="CHEBI:57692"/>
    </ligand>
</feature>
<keyword evidence="5" id="KW-0547">Nucleotide-binding</keyword>
<feature type="binding site" evidence="5">
    <location>
        <position position="113"/>
    </location>
    <ligand>
        <name>FAD</name>
        <dbReference type="ChEBI" id="CHEBI:57692"/>
    </ligand>
</feature>
<dbReference type="InterPro" id="IPR002938">
    <property type="entry name" value="FAD-bd"/>
</dbReference>
<reference evidence="8" key="1">
    <citation type="submission" date="2023-07" db="EMBL/GenBank/DDBJ databases">
        <title>Dyadobacter sp. nov 'subterranea' isolated from contaminted grondwater.</title>
        <authorList>
            <person name="Szabo I."/>
            <person name="Al-Omari J."/>
            <person name="Szerdahelyi S.G."/>
            <person name="Rado J."/>
        </authorList>
    </citation>
    <scope>NUCLEOTIDE SEQUENCE [LARGE SCALE GENOMIC DNA]</scope>
    <source>
        <strain evidence="8">UP-52</strain>
    </source>
</reference>
<feature type="binding site" evidence="5">
    <location>
        <position position="50"/>
    </location>
    <ligand>
        <name>FAD</name>
        <dbReference type="ChEBI" id="CHEBI:57692"/>
    </ligand>
</feature>
<evidence type="ECO:0000313" key="7">
    <source>
        <dbReference type="EMBL" id="MBE9465556.1"/>
    </source>
</evidence>
<keyword evidence="8" id="KW-1185">Reference proteome</keyword>
<comment type="domain">
    <text evidence="5">Consists of an N-terminal FAD-binding domain with a Rossman fold and a C-terminal substrate-binding domain.</text>
</comment>
<comment type="similarity">
    <text evidence="5">Belongs to the aromatic-ring hydroxylase family. TetX subfamily.</text>
</comment>
<evidence type="ECO:0000256" key="1">
    <source>
        <dbReference type="ARBA" id="ARBA00022630"/>
    </source>
</evidence>
<keyword evidence="5" id="KW-0963">Cytoplasm</keyword>
<comment type="caution">
    <text evidence="7">The sequence shown here is derived from an EMBL/GenBank/DDBJ whole genome shotgun (WGS) entry which is preliminary data.</text>
</comment>
<comment type="catalytic activity">
    <reaction evidence="5">
        <text>a tetracycline + NADPH + O2 + H(+) = an 11a-hydroxytetracycline + NADP(+) + H2O</text>
        <dbReference type="Rhea" id="RHEA:61444"/>
        <dbReference type="ChEBI" id="CHEBI:15377"/>
        <dbReference type="ChEBI" id="CHEBI:15378"/>
        <dbReference type="ChEBI" id="CHEBI:15379"/>
        <dbReference type="ChEBI" id="CHEBI:57783"/>
        <dbReference type="ChEBI" id="CHEBI:58349"/>
        <dbReference type="ChEBI" id="CHEBI:144644"/>
        <dbReference type="ChEBI" id="CHEBI:144645"/>
    </reaction>
</comment>
<dbReference type="GO" id="GO:0004497">
    <property type="term" value="F:monooxygenase activity"/>
    <property type="evidence" value="ECO:0007669"/>
    <property type="project" value="UniProtKB-KW"/>
</dbReference>
<comment type="function">
    <text evidence="5">An FAD-requiring monooxygenase active on some tetracycline antibiotic derivatives, which leads to their inactivation. Hydroxylates carbon 11a of tetracycline and some analogs.</text>
</comment>
<keyword evidence="4 5" id="KW-0503">Monooxygenase</keyword>
<gene>
    <name evidence="7" type="ORF">IEE83_27060</name>
</gene>
<comment type="subcellular location">
    <subcellularLocation>
        <location evidence="5">Cytoplasm</location>
    </subcellularLocation>
</comment>
<dbReference type="EC" id="1.14.13.-" evidence="5"/>
<feature type="domain" description="FAD-binding" evidence="6">
    <location>
        <begin position="300"/>
        <end position="332"/>
    </location>
</feature>
<sequence length="387" mass="43405">MLLQNKEVAIVGGGPGGLTLARLLQCKGVNVKVYERDENRDVRVQGATLDLHFESGLKAIEEAGLMDAFKANYRPDNDRYRVVDQHGTIVYDDHTKESTGNFGDKYFRPEIDRGPLRDILLDSLKPDTVVWDSHIVSLENIGNTWKIIFQNGKTAFADIVIGADGANSRIRPVITPIKPIYSGVTFLTGNIPDSEKNTPKIHGLLKGGKISAMGDSKTIFASAKGDGSLDFYIGWKTSANWAKESGIDLKNSKQVSEWFNKEYVNWDSIWQELFDYDQTHFIPRPLYAMPMDQYWETQPNITLLGDAAHLLPPNGEGVNTAMLDAMDLFESLTSGKFSDLKSAIAHYEKLMFARFVEESKETADFMDWTYSPEGLTIMVEMMNQLPN</sequence>
<dbReference type="Proteomes" id="UP000634134">
    <property type="component" value="Unassembled WGS sequence"/>
</dbReference>
<evidence type="ECO:0000313" key="8">
    <source>
        <dbReference type="Proteomes" id="UP000634134"/>
    </source>
</evidence>
<dbReference type="RefSeq" id="WP_194123871.1">
    <property type="nucleotide sequence ID" value="NZ_JACYGY010000002.1"/>
</dbReference>
<proteinExistence type="inferred from homology"/>
<keyword evidence="3 5" id="KW-0560">Oxidoreductase</keyword>